<accession>A0A484NTL4</accession>
<name>A0A484NTL4_9ASTE</name>
<dbReference type="OrthoDB" id="1745045at2759"/>
<reference evidence="3 4" key="1">
    <citation type="submission" date="2018-04" db="EMBL/GenBank/DDBJ databases">
        <authorList>
            <person name="Vogel A."/>
        </authorList>
    </citation>
    <scope>NUCLEOTIDE SEQUENCE [LARGE SCALE GENOMIC DNA]</scope>
</reference>
<evidence type="ECO:0000259" key="2">
    <source>
        <dbReference type="Pfam" id="PF10536"/>
    </source>
</evidence>
<dbReference type="PANTHER" id="PTHR46033">
    <property type="entry name" value="PROTEIN MAIN-LIKE 2"/>
    <property type="match status" value="1"/>
</dbReference>
<keyword evidence="4" id="KW-1185">Reference proteome</keyword>
<proteinExistence type="predicted"/>
<feature type="domain" description="Aminotransferase-like plant mobile" evidence="2">
    <location>
        <begin position="52"/>
        <end position="168"/>
    </location>
</feature>
<evidence type="ECO:0000313" key="3">
    <source>
        <dbReference type="EMBL" id="VFR03205.1"/>
    </source>
</evidence>
<dbReference type="Pfam" id="PF10536">
    <property type="entry name" value="PMD"/>
    <property type="match status" value="1"/>
</dbReference>
<protein>
    <recommendedName>
        <fullName evidence="2">Aminotransferase-like plant mobile domain-containing protein</fullName>
    </recommendedName>
</protein>
<dbReference type="EMBL" id="OOIL02006863">
    <property type="protein sequence ID" value="VFR03205.1"/>
    <property type="molecule type" value="Genomic_DNA"/>
</dbReference>
<organism evidence="3 4">
    <name type="scientific">Cuscuta campestris</name>
    <dbReference type="NCBI Taxonomy" id="132261"/>
    <lineage>
        <taxon>Eukaryota</taxon>
        <taxon>Viridiplantae</taxon>
        <taxon>Streptophyta</taxon>
        <taxon>Embryophyta</taxon>
        <taxon>Tracheophyta</taxon>
        <taxon>Spermatophyta</taxon>
        <taxon>Magnoliopsida</taxon>
        <taxon>eudicotyledons</taxon>
        <taxon>Gunneridae</taxon>
        <taxon>Pentapetalae</taxon>
        <taxon>asterids</taxon>
        <taxon>lamiids</taxon>
        <taxon>Solanales</taxon>
        <taxon>Convolvulaceae</taxon>
        <taxon>Cuscuteae</taxon>
        <taxon>Cuscuta</taxon>
        <taxon>Cuscuta subgen. Grammica</taxon>
        <taxon>Cuscuta sect. Cleistogrammica</taxon>
    </lineage>
</organism>
<dbReference type="InterPro" id="IPR044824">
    <property type="entry name" value="MAIN-like"/>
</dbReference>
<evidence type="ECO:0000313" key="4">
    <source>
        <dbReference type="Proteomes" id="UP000595140"/>
    </source>
</evidence>
<dbReference type="Proteomes" id="UP000595140">
    <property type="component" value="Unassembled WGS sequence"/>
</dbReference>
<sequence>MMGLRPEPSDITSSTIKISAIEPKTLTEHNVEVDYQQHARAIMFKLMGGSLFPNTTGNKFVWMPYPNLETLPPFCSVGLPIWTSRIPLIYGYVVEMCYPDRFCRQFGALQRVPLDVVYDRRLHNIKLTTMELGDNERHYLGVWEGRYAANVLMEFGMSDATPEYRQWYYLHGRRQIETLHISLEQATSPFLLSYRQHYLVCHQRLDPGRHPDGFVPSHEVALVHDLLGDCIRALGHASILNHPQQQPVYNPGHIPRRAYRSDFDQMLLQIASKNQEAYNWLNVIPKHKWALSHDEGGARCGIMTTNSSESFNHVLKGCRCLPVYAIVQFTYDKLVKLFAERRTNGYNIKSDVEVDMSHSLNHHLKRKKRNPVSSRSLKNRT</sequence>
<feature type="compositionally biased region" description="Basic residues" evidence="1">
    <location>
        <begin position="360"/>
        <end position="370"/>
    </location>
</feature>
<feature type="region of interest" description="Disordered" evidence="1">
    <location>
        <begin position="360"/>
        <end position="381"/>
    </location>
</feature>
<dbReference type="GO" id="GO:0010073">
    <property type="term" value="P:meristem maintenance"/>
    <property type="evidence" value="ECO:0007669"/>
    <property type="project" value="InterPro"/>
</dbReference>
<dbReference type="InterPro" id="IPR019557">
    <property type="entry name" value="AminoTfrase-like_pln_mobile"/>
</dbReference>
<dbReference type="PANTHER" id="PTHR46033:SF8">
    <property type="entry name" value="PROTEIN MAINTENANCE OF MERISTEMS-LIKE"/>
    <property type="match status" value="1"/>
</dbReference>
<evidence type="ECO:0000256" key="1">
    <source>
        <dbReference type="SAM" id="MobiDB-lite"/>
    </source>
</evidence>
<gene>
    <name evidence="3" type="ORF">CCAM_LOCUS44980</name>
</gene>
<feature type="compositionally biased region" description="Polar residues" evidence="1">
    <location>
        <begin position="371"/>
        <end position="381"/>
    </location>
</feature>
<dbReference type="AlphaFoldDB" id="A0A484NTL4"/>